<proteinExistence type="predicted"/>
<reference evidence="2 3" key="1">
    <citation type="submission" date="2009-01" db="EMBL/GenBank/DDBJ databases">
        <authorList>
            <person name="Qin X."/>
            <person name="Bachman B."/>
            <person name="Battles P."/>
            <person name="Bell A."/>
            <person name="Bess C."/>
            <person name="Bickham C."/>
            <person name="Chaboub L."/>
            <person name="Chen D."/>
            <person name="Coyle M."/>
            <person name="Deiros D.R."/>
            <person name="Dinh H."/>
            <person name="Forbes L."/>
            <person name="Fowler G."/>
            <person name="Francisco L."/>
            <person name="Fu Q."/>
            <person name="Gubbala S."/>
            <person name="Hale W."/>
            <person name="Han Y."/>
            <person name="Hemphill L."/>
            <person name="Highlander S.K."/>
            <person name="Hirani K."/>
            <person name="Hogues M."/>
            <person name="Jackson L."/>
            <person name="Jakkamsetti A."/>
            <person name="Javaid M."/>
            <person name="Jiang H."/>
            <person name="Korchina V."/>
            <person name="Kovar C."/>
            <person name="Lara F."/>
            <person name="Lee S."/>
            <person name="Mata R."/>
            <person name="Mathew T."/>
            <person name="Moen C."/>
            <person name="Morales K."/>
            <person name="Munidasa M."/>
            <person name="Nazareth L."/>
            <person name="Ngo R."/>
            <person name="Nguyen L."/>
            <person name="Okwuonu G."/>
            <person name="Ongeri F."/>
            <person name="Patil S."/>
            <person name="Petrosino J."/>
            <person name="Pham C."/>
            <person name="Pham P."/>
            <person name="Pu L.-L."/>
            <person name="Puazo M."/>
            <person name="Raj R."/>
            <person name="Reid J."/>
            <person name="Rouhana J."/>
            <person name="Saada N."/>
            <person name="Shang Y."/>
            <person name="Simmons D."/>
            <person name="Thornton R."/>
            <person name="Warren J."/>
            <person name="Weissenberger G."/>
            <person name="Zhang J."/>
            <person name="Zhang L."/>
            <person name="Zhou C."/>
            <person name="Zhu D."/>
            <person name="Muzny D."/>
            <person name="Worley K."/>
            <person name="Gibbs R."/>
        </authorList>
    </citation>
    <scope>NUCLEOTIDE SEQUENCE [LARGE SCALE GENOMIC DNA]</scope>
    <source>
        <strain evidence="3">ATCC 8290 / DSM 20176 / CCUG 30140 / JCM 1155 / KCTC 3500 / NBRC 15886 / NCIMB 8040 / NRRL B-1843 / 9</strain>
    </source>
</reference>
<evidence type="ECO:0000256" key="1">
    <source>
        <dbReference type="SAM" id="Phobius"/>
    </source>
</evidence>
<name>C0XK82_LENH9</name>
<dbReference type="AlphaFoldDB" id="C0XK82"/>
<sequence>MRLYDGKHLHIIAKMHKNTRKERIEALIGYGIFALLLVWWFGKKVGGNSADN</sequence>
<dbReference type="RefSeq" id="WP_003557733.1">
    <property type="nucleotide sequence ID" value="NZ_AZDF01000010.1"/>
</dbReference>
<keyword evidence="3" id="KW-1185">Reference proteome</keyword>
<dbReference type="EMBL" id="ACGP01000149">
    <property type="protein sequence ID" value="EEI24266.1"/>
    <property type="molecule type" value="Genomic_DNA"/>
</dbReference>
<dbReference type="Proteomes" id="UP000003752">
    <property type="component" value="Unassembled WGS sequence"/>
</dbReference>
<accession>C0XK82</accession>
<comment type="caution">
    <text evidence="2">The sequence shown here is derived from an EMBL/GenBank/DDBJ whole genome shotgun (WGS) entry which is preliminary data.</text>
</comment>
<keyword evidence="1" id="KW-0472">Membrane</keyword>
<gene>
    <name evidence="2" type="ORF">HMPREF0519_1643</name>
</gene>
<keyword evidence="1" id="KW-0812">Transmembrane</keyword>
<protein>
    <submittedName>
        <fullName evidence="2">Uncharacterized protein</fullName>
    </submittedName>
</protein>
<dbReference type="SMR" id="C0XK82"/>
<evidence type="ECO:0000313" key="2">
    <source>
        <dbReference type="EMBL" id="EEI24266.1"/>
    </source>
</evidence>
<keyword evidence="1" id="KW-1133">Transmembrane helix</keyword>
<evidence type="ECO:0000313" key="3">
    <source>
        <dbReference type="Proteomes" id="UP000003752"/>
    </source>
</evidence>
<feature type="transmembrane region" description="Helical" evidence="1">
    <location>
        <begin position="24"/>
        <end position="42"/>
    </location>
</feature>
<organism evidence="2 3">
    <name type="scientific">Lentilactobacillus hilgardii (strain ATCC 8290 / DSM 20176 / CCUG 30140 / JCM 1155 / KCTC 3500 / NBRC 15886 / NCIMB 8040 / NRRL B-1843 / 9)</name>
    <dbReference type="NCBI Taxonomy" id="1423757"/>
    <lineage>
        <taxon>Bacteria</taxon>
        <taxon>Bacillati</taxon>
        <taxon>Bacillota</taxon>
        <taxon>Bacilli</taxon>
        <taxon>Lactobacillales</taxon>
        <taxon>Lactobacillaceae</taxon>
        <taxon>Lentilactobacillus</taxon>
    </lineage>
</organism>
<dbReference type="HOGENOM" id="CLU_3235092_0_0_9"/>